<protein>
    <submittedName>
        <fullName evidence="1">Uncharacterized protein</fullName>
    </submittedName>
</protein>
<dbReference type="Pfam" id="PF14223">
    <property type="entry name" value="Retrotran_gag_2"/>
    <property type="match status" value="1"/>
</dbReference>
<dbReference type="Proteomes" id="UP001293593">
    <property type="component" value="Unassembled WGS sequence"/>
</dbReference>
<dbReference type="AlphaFoldDB" id="A0AAE1MR79"/>
<dbReference type="PANTHER" id="PTHR34676:SF8">
    <property type="entry name" value="TRANSMEMBRANE PROTEIN"/>
    <property type="match status" value="1"/>
</dbReference>
<sequence length="75" mass="8573">MWDALEIAHEGTAGVKQNRVNTLMTEYDLLRMKPGESIGEFQLRFTHLIDQLAALGKEYDQLVQVSKILNILNNE</sequence>
<organism evidence="1 2">
    <name type="scientific">Acacia crassicarpa</name>
    <name type="common">northern wattle</name>
    <dbReference type="NCBI Taxonomy" id="499986"/>
    <lineage>
        <taxon>Eukaryota</taxon>
        <taxon>Viridiplantae</taxon>
        <taxon>Streptophyta</taxon>
        <taxon>Embryophyta</taxon>
        <taxon>Tracheophyta</taxon>
        <taxon>Spermatophyta</taxon>
        <taxon>Magnoliopsida</taxon>
        <taxon>eudicotyledons</taxon>
        <taxon>Gunneridae</taxon>
        <taxon>Pentapetalae</taxon>
        <taxon>rosids</taxon>
        <taxon>fabids</taxon>
        <taxon>Fabales</taxon>
        <taxon>Fabaceae</taxon>
        <taxon>Caesalpinioideae</taxon>
        <taxon>mimosoid clade</taxon>
        <taxon>Acacieae</taxon>
        <taxon>Acacia</taxon>
    </lineage>
</organism>
<comment type="caution">
    <text evidence="1">The sequence shown here is derived from an EMBL/GenBank/DDBJ whole genome shotgun (WGS) entry which is preliminary data.</text>
</comment>
<proteinExistence type="predicted"/>
<evidence type="ECO:0000313" key="1">
    <source>
        <dbReference type="EMBL" id="KAK4270863.1"/>
    </source>
</evidence>
<dbReference type="PANTHER" id="PTHR34676">
    <property type="entry name" value="DUF4219 DOMAIN-CONTAINING PROTEIN-RELATED"/>
    <property type="match status" value="1"/>
</dbReference>
<gene>
    <name evidence="1" type="ORF">QN277_019631</name>
</gene>
<dbReference type="EMBL" id="JAWXYG010000005">
    <property type="protein sequence ID" value="KAK4270863.1"/>
    <property type="molecule type" value="Genomic_DNA"/>
</dbReference>
<accession>A0AAE1MR79</accession>
<evidence type="ECO:0000313" key="2">
    <source>
        <dbReference type="Proteomes" id="UP001293593"/>
    </source>
</evidence>
<name>A0AAE1MR79_9FABA</name>
<reference evidence="1" key="1">
    <citation type="submission" date="2023-10" db="EMBL/GenBank/DDBJ databases">
        <title>Chromosome-level genome of the transformable northern wattle, Acacia crassicarpa.</title>
        <authorList>
            <person name="Massaro I."/>
            <person name="Sinha N.R."/>
            <person name="Poethig S."/>
            <person name="Leichty A.R."/>
        </authorList>
    </citation>
    <scope>NUCLEOTIDE SEQUENCE</scope>
    <source>
        <strain evidence="1">Acra3RX</strain>
        <tissue evidence="1">Leaf</tissue>
    </source>
</reference>
<keyword evidence="2" id="KW-1185">Reference proteome</keyword>